<dbReference type="SMART" id="SM00345">
    <property type="entry name" value="HTH_GNTR"/>
    <property type="match status" value="1"/>
</dbReference>
<dbReference type="PANTHER" id="PTHR38445">
    <property type="entry name" value="HTH-TYPE TRANSCRIPTIONAL REPRESSOR YTRA"/>
    <property type="match status" value="1"/>
</dbReference>
<keyword evidence="6" id="KW-1185">Reference proteome</keyword>
<dbReference type="InterPro" id="IPR036388">
    <property type="entry name" value="WH-like_DNA-bd_sf"/>
</dbReference>
<dbReference type="Proteomes" id="UP000253759">
    <property type="component" value="Unassembled WGS sequence"/>
</dbReference>
<dbReference type="RefSeq" id="WP_114646065.1">
    <property type="nucleotide sequence ID" value="NZ_QQNH01000013.1"/>
</dbReference>
<dbReference type="Gene3D" id="6.10.250.1220">
    <property type="match status" value="1"/>
</dbReference>
<dbReference type="GO" id="GO:0003677">
    <property type="term" value="F:DNA binding"/>
    <property type="evidence" value="ECO:0007669"/>
    <property type="project" value="UniProtKB-KW"/>
</dbReference>
<protein>
    <submittedName>
        <fullName evidence="5">GntR family transcriptional regulator</fullName>
    </submittedName>
</protein>
<keyword evidence="1" id="KW-0805">Transcription regulation</keyword>
<dbReference type="OrthoDB" id="9805385at2"/>
<sequence length="118" mass="13179">MTQWRDDQPIFLQIRQRMIEMILNGTINEGDALPSVRQVAAELSVNPLTVTKSYQSLVDMGMVEKRRGMGMYVTEGARTALLVHERDKFLTEDWPAIAARIAALGLSAKDLLTDGDDT</sequence>
<dbReference type="PANTHER" id="PTHR38445:SF10">
    <property type="entry name" value="GNTR-FAMILY TRANSCRIPTIONAL REGULATOR"/>
    <property type="match status" value="1"/>
</dbReference>
<feature type="domain" description="HTH gntR-type" evidence="4">
    <location>
        <begin position="8"/>
        <end position="76"/>
    </location>
</feature>
<keyword evidence="2" id="KW-0238">DNA-binding</keyword>
<evidence type="ECO:0000256" key="1">
    <source>
        <dbReference type="ARBA" id="ARBA00023015"/>
    </source>
</evidence>
<dbReference type="AlphaFoldDB" id="A0A369W9A2"/>
<dbReference type="PROSITE" id="PS50949">
    <property type="entry name" value="HTH_GNTR"/>
    <property type="match status" value="1"/>
</dbReference>
<keyword evidence="3" id="KW-0804">Transcription</keyword>
<dbReference type="Pfam" id="PF00392">
    <property type="entry name" value="GntR"/>
    <property type="match status" value="1"/>
</dbReference>
<evidence type="ECO:0000259" key="4">
    <source>
        <dbReference type="PROSITE" id="PS50949"/>
    </source>
</evidence>
<reference evidence="6" key="1">
    <citation type="submission" date="2018-07" db="EMBL/GenBank/DDBJ databases">
        <authorList>
            <person name="Liu B.-T."/>
            <person name="Du Z."/>
        </authorList>
    </citation>
    <scope>NUCLEOTIDE SEQUENCE [LARGE SCALE GENOMIC DNA]</scope>
    <source>
        <strain evidence="6">XYN52</strain>
    </source>
</reference>
<evidence type="ECO:0000313" key="5">
    <source>
        <dbReference type="EMBL" id="RDE08651.1"/>
    </source>
</evidence>
<name>A0A369W9A2_9HYPH</name>
<dbReference type="InterPro" id="IPR036390">
    <property type="entry name" value="WH_DNA-bd_sf"/>
</dbReference>
<evidence type="ECO:0000256" key="3">
    <source>
        <dbReference type="ARBA" id="ARBA00023163"/>
    </source>
</evidence>
<comment type="caution">
    <text evidence="5">The sequence shown here is derived from an EMBL/GenBank/DDBJ whole genome shotgun (WGS) entry which is preliminary data.</text>
</comment>
<evidence type="ECO:0000256" key="2">
    <source>
        <dbReference type="ARBA" id="ARBA00023125"/>
    </source>
</evidence>
<dbReference type="EMBL" id="QQNH01000013">
    <property type="protein sequence ID" value="RDE08651.1"/>
    <property type="molecule type" value="Genomic_DNA"/>
</dbReference>
<dbReference type="Gene3D" id="1.10.10.10">
    <property type="entry name" value="Winged helix-like DNA-binding domain superfamily/Winged helix DNA-binding domain"/>
    <property type="match status" value="1"/>
</dbReference>
<dbReference type="SUPFAM" id="SSF46785">
    <property type="entry name" value="Winged helix' DNA-binding domain"/>
    <property type="match status" value="1"/>
</dbReference>
<dbReference type="InterPro" id="IPR000524">
    <property type="entry name" value="Tscrpt_reg_HTH_GntR"/>
</dbReference>
<dbReference type="GO" id="GO:0003700">
    <property type="term" value="F:DNA-binding transcription factor activity"/>
    <property type="evidence" value="ECO:0007669"/>
    <property type="project" value="InterPro"/>
</dbReference>
<proteinExistence type="predicted"/>
<accession>A0A369W9A2</accession>
<dbReference type="CDD" id="cd07377">
    <property type="entry name" value="WHTH_GntR"/>
    <property type="match status" value="1"/>
</dbReference>
<organism evidence="5 6">
    <name type="scientific">Pelagibacterium lacus</name>
    <dbReference type="NCBI Taxonomy" id="2282655"/>
    <lineage>
        <taxon>Bacteria</taxon>
        <taxon>Pseudomonadati</taxon>
        <taxon>Pseudomonadota</taxon>
        <taxon>Alphaproteobacteria</taxon>
        <taxon>Hyphomicrobiales</taxon>
        <taxon>Devosiaceae</taxon>
        <taxon>Pelagibacterium</taxon>
    </lineage>
</organism>
<gene>
    <name evidence="5" type="ORF">DVH29_10145</name>
</gene>
<evidence type="ECO:0000313" key="6">
    <source>
        <dbReference type="Proteomes" id="UP000253759"/>
    </source>
</evidence>